<keyword evidence="8" id="KW-0625">Polysaccharide transport</keyword>
<dbReference type="PANTHER" id="PTHR33619">
    <property type="entry name" value="POLYSACCHARIDE EXPORT PROTEIN GFCE-RELATED"/>
    <property type="match status" value="1"/>
</dbReference>
<evidence type="ECO:0000256" key="1">
    <source>
        <dbReference type="ARBA" id="ARBA00004571"/>
    </source>
</evidence>
<dbReference type="InterPro" id="IPR049712">
    <property type="entry name" value="Poly_export"/>
</dbReference>
<dbReference type="InterPro" id="IPR003715">
    <property type="entry name" value="Poly_export_N"/>
</dbReference>
<keyword evidence="3" id="KW-0813">Transport</keyword>
<comment type="caution">
    <text evidence="17">The sequence shown here is derived from an EMBL/GenBank/DDBJ whole genome shotgun (WGS) entry which is preliminary data.</text>
</comment>
<evidence type="ECO:0000256" key="12">
    <source>
        <dbReference type="ARBA" id="ARBA00023139"/>
    </source>
</evidence>
<evidence type="ECO:0000256" key="5">
    <source>
        <dbReference type="ARBA" id="ARBA00022597"/>
    </source>
</evidence>
<dbReference type="Pfam" id="PF02563">
    <property type="entry name" value="Poly_export"/>
    <property type="match status" value="1"/>
</dbReference>
<keyword evidence="14" id="KW-0449">Lipoprotein</keyword>
<keyword evidence="13" id="KW-0998">Cell outer membrane</keyword>
<evidence type="ECO:0000313" key="17">
    <source>
        <dbReference type="EMBL" id="MDT0496376.1"/>
    </source>
</evidence>
<evidence type="ECO:0000256" key="2">
    <source>
        <dbReference type="ARBA" id="ARBA00009450"/>
    </source>
</evidence>
<keyword evidence="10" id="KW-0626">Porin</keyword>
<evidence type="ECO:0000256" key="8">
    <source>
        <dbReference type="ARBA" id="ARBA00023047"/>
    </source>
</evidence>
<evidence type="ECO:0000259" key="16">
    <source>
        <dbReference type="Pfam" id="PF22461"/>
    </source>
</evidence>
<dbReference type="EMBL" id="JAVRIC010000003">
    <property type="protein sequence ID" value="MDT0496376.1"/>
    <property type="molecule type" value="Genomic_DNA"/>
</dbReference>
<organism evidence="17 18">
    <name type="scientific">Banduia mediterranea</name>
    <dbReference type="NCBI Taxonomy" id="3075609"/>
    <lineage>
        <taxon>Bacteria</taxon>
        <taxon>Pseudomonadati</taxon>
        <taxon>Pseudomonadota</taxon>
        <taxon>Gammaproteobacteria</taxon>
        <taxon>Nevskiales</taxon>
        <taxon>Algiphilaceae</taxon>
        <taxon>Banduia</taxon>
    </lineage>
</organism>
<keyword evidence="7" id="KW-0732">Signal</keyword>
<keyword evidence="9" id="KW-0406">Ion transport</keyword>
<evidence type="ECO:0000256" key="14">
    <source>
        <dbReference type="ARBA" id="ARBA00023288"/>
    </source>
</evidence>
<accession>A0ABU2WEU9</accession>
<proteinExistence type="inferred from homology"/>
<evidence type="ECO:0000256" key="11">
    <source>
        <dbReference type="ARBA" id="ARBA00023136"/>
    </source>
</evidence>
<reference evidence="17 18" key="1">
    <citation type="submission" date="2023-09" db="EMBL/GenBank/DDBJ databases">
        <authorList>
            <person name="Rey-Velasco X."/>
        </authorList>
    </citation>
    <scope>NUCLEOTIDE SEQUENCE [LARGE SCALE GENOMIC DNA]</scope>
    <source>
        <strain evidence="17 18">W345</strain>
    </source>
</reference>
<evidence type="ECO:0000259" key="15">
    <source>
        <dbReference type="Pfam" id="PF02563"/>
    </source>
</evidence>
<dbReference type="InterPro" id="IPR054765">
    <property type="entry name" value="SLBB_dom"/>
</dbReference>
<keyword evidence="4" id="KW-1134">Transmembrane beta strand</keyword>
<comment type="subcellular location">
    <subcellularLocation>
        <location evidence="1">Cell outer membrane</location>
        <topology evidence="1">Multi-pass membrane protein</topology>
    </subcellularLocation>
</comment>
<feature type="domain" description="SLBB" evidence="16">
    <location>
        <begin position="176"/>
        <end position="254"/>
    </location>
</feature>
<sequence length="375" mass="40371">MLAAALLSGCSVLPGLNISEKSWGLSSEYEVVPGDQADTYRVMRADEAAGYRVVAITPETLKALSATERSKPLVTELDSVTPAAVPPEYQVGPGDILYVTVWDHPELTTPAGQLNSQPDLSGRLVSSDGRIFYPYVGEFVAAGKTTEQLREYITQNLSRVIASPQVDVRVLSFRAKRVQVTGEVNEPGLVTLDDTPKGVLEAIGERGGLAPEASRRRVTLIRDGRSYSVNLAGLTSGEHPVANPVLMAGDILHVPDRNADQVFVLGEVSQQQPVYLSQQSMSLTEALTSAGGLDKLRSNDGGVLVFRRPASAGELPTVFTLDMSNPLGLLLAGEFELQTRDVVYVKATDFAKYNGVISQILPTITTIYQLDQLTN</sequence>
<evidence type="ECO:0000256" key="6">
    <source>
        <dbReference type="ARBA" id="ARBA00022692"/>
    </source>
</evidence>
<evidence type="ECO:0000256" key="4">
    <source>
        <dbReference type="ARBA" id="ARBA00022452"/>
    </source>
</evidence>
<keyword evidence="5" id="KW-0762">Sugar transport</keyword>
<feature type="domain" description="SLBB" evidence="16">
    <location>
        <begin position="261"/>
        <end position="345"/>
    </location>
</feature>
<protein>
    <submittedName>
        <fullName evidence="17">Polysaccharide biosynthesis/export family protein</fullName>
    </submittedName>
</protein>
<evidence type="ECO:0000256" key="7">
    <source>
        <dbReference type="ARBA" id="ARBA00022729"/>
    </source>
</evidence>
<gene>
    <name evidence="17" type="ORF">RM530_03220</name>
</gene>
<evidence type="ECO:0000256" key="10">
    <source>
        <dbReference type="ARBA" id="ARBA00023114"/>
    </source>
</evidence>
<evidence type="ECO:0000256" key="3">
    <source>
        <dbReference type="ARBA" id="ARBA00022448"/>
    </source>
</evidence>
<keyword evidence="6" id="KW-0812">Transmembrane</keyword>
<evidence type="ECO:0000313" key="18">
    <source>
        <dbReference type="Proteomes" id="UP001254608"/>
    </source>
</evidence>
<evidence type="ECO:0000256" key="9">
    <source>
        <dbReference type="ARBA" id="ARBA00023065"/>
    </source>
</evidence>
<dbReference type="Gene3D" id="3.10.560.10">
    <property type="entry name" value="Outer membrane lipoprotein wza domain like"/>
    <property type="match status" value="2"/>
</dbReference>
<comment type="similarity">
    <text evidence="2">Belongs to the BexD/CtrA/VexA family.</text>
</comment>
<evidence type="ECO:0000256" key="13">
    <source>
        <dbReference type="ARBA" id="ARBA00023237"/>
    </source>
</evidence>
<dbReference type="Pfam" id="PF22461">
    <property type="entry name" value="SLBB_2"/>
    <property type="match status" value="2"/>
</dbReference>
<keyword evidence="11" id="KW-0472">Membrane</keyword>
<dbReference type="Proteomes" id="UP001254608">
    <property type="component" value="Unassembled WGS sequence"/>
</dbReference>
<dbReference type="PANTHER" id="PTHR33619:SF3">
    <property type="entry name" value="POLYSACCHARIDE EXPORT PROTEIN GFCE-RELATED"/>
    <property type="match status" value="1"/>
</dbReference>
<keyword evidence="12" id="KW-0564">Palmitate</keyword>
<keyword evidence="18" id="KW-1185">Reference proteome</keyword>
<name>A0ABU2WEU9_9GAMM</name>
<dbReference type="Gene3D" id="3.30.1950.10">
    <property type="entry name" value="wza like domain"/>
    <property type="match status" value="1"/>
</dbReference>
<feature type="domain" description="Polysaccharide export protein N-terminal" evidence="15">
    <location>
        <begin position="84"/>
        <end position="170"/>
    </location>
</feature>
<dbReference type="RefSeq" id="WP_311363851.1">
    <property type="nucleotide sequence ID" value="NZ_JAVRIC010000003.1"/>
</dbReference>